<proteinExistence type="predicted"/>
<gene>
    <name evidence="2" type="ORF">C0J27_02685</name>
</gene>
<dbReference type="OrthoDB" id="1821130at2"/>
<dbReference type="PANTHER" id="PTHR43072">
    <property type="entry name" value="N-ACETYLTRANSFERASE"/>
    <property type="match status" value="1"/>
</dbReference>
<sequence length="224" mass="26395">MIKFFRHYGSNMKKIIGILTCLLGLFFAYSWFFYDNGIVDYVESRDKAAIKKIFADEWKMLISDESMNTYSVDFMLDNRSETQHTKSDKLVLKVLRERGQTIGFLAYYPKSLYWWHLLFLAVDKDHRKKGYATKMLQFVIDDMIARGAAKITIFTRLANTKARALYEGKFGFKDIAHYQDKYMDLVWYPAKKNVDDHDKAINSAALRYDKHAVNYGRLQQVRNL</sequence>
<accession>A0A345ZBH3</accession>
<dbReference type="Proteomes" id="UP000254834">
    <property type="component" value="Chromosome"/>
</dbReference>
<dbReference type="PROSITE" id="PS51186">
    <property type="entry name" value="GNAT"/>
    <property type="match status" value="1"/>
</dbReference>
<name>A0A345ZBH3_9BACT</name>
<evidence type="ECO:0000313" key="3">
    <source>
        <dbReference type="Proteomes" id="UP000254834"/>
    </source>
</evidence>
<dbReference type="AlphaFoldDB" id="A0A345ZBH3"/>
<dbReference type="KEGG" id="cdes:C0J27_02685"/>
<feature type="domain" description="N-acetyltransferase" evidence="1">
    <location>
        <begin position="37"/>
        <end position="195"/>
    </location>
</feature>
<organism evidence="2 3">
    <name type="scientific">Candidatus Chromulinivorax destructor</name>
    <dbReference type="NCBI Taxonomy" id="2066483"/>
    <lineage>
        <taxon>Bacteria</taxon>
        <taxon>Candidatus Babelota</taxon>
        <taxon>Candidatus Babeliae</taxon>
        <taxon>Candidatus Babeliales</taxon>
        <taxon>Candidatus Chromulinivoraceae</taxon>
        <taxon>Candidatus Chromulinivorax</taxon>
    </lineage>
</organism>
<dbReference type="InterPro" id="IPR016181">
    <property type="entry name" value="Acyl_CoA_acyltransferase"/>
</dbReference>
<dbReference type="Pfam" id="PF00583">
    <property type="entry name" value="Acetyltransf_1"/>
    <property type="match status" value="1"/>
</dbReference>
<evidence type="ECO:0000313" key="2">
    <source>
        <dbReference type="EMBL" id="AXK60640.1"/>
    </source>
</evidence>
<dbReference type="SUPFAM" id="SSF55729">
    <property type="entry name" value="Acyl-CoA N-acyltransferases (Nat)"/>
    <property type="match status" value="1"/>
</dbReference>
<dbReference type="InterPro" id="IPR000182">
    <property type="entry name" value="GNAT_dom"/>
</dbReference>
<reference evidence="2 3" key="1">
    <citation type="submission" date="2017-12" db="EMBL/GenBank/DDBJ databases">
        <title>Chromulinavorax destructans is a abundant pathogen of dominant heterotrophic picoflagllates.</title>
        <authorList>
            <person name="Deeg C.M."/>
            <person name="Zimmer M."/>
            <person name="Suttle C.A."/>
        </authorList>
    </citation>
    <scope>NUCLEOTIDE SEQUENCE [LARGE SCALE GENOMIC DNA]</scope>
    <source>
        <strain evidence="2 3">SeV1</strain>
    </source>
</reference>
<dbReference type="EMBL" id="CP025544">
    <property type="protein sequence ID" value="AXK60640.1"/>
    <property type="molecule type" value="Genomic_DNA"/>
</dbReference>
<keyword evidence="3" id="KW-1185">Reference proteome</keyword>
<evidence type="ECO:0000259" key="1">
    <source>
        <dbReference type="PROSITE" id="PS51186"/>
    </source>
</evidence>
<protein>
    <recommendedName>
        <fullName evidence="1">N-acetyltransferase domain-containing protein</fullName>
    </recommendedName>
</protein>
<dbReference type="Gene3D" id="3.40.630.30">
    <property type="match status" value="1"/>
</dbReference>
<dbReference type="GO" id="GO:0016747">
    <property type="term" value="F:acyltransferase activity, transferring groups other than amino-acyl groups"/>
    <property type="evidence" value="ECO:0007669"/>
    <property type="project" value="InterPro"/>
</dbReference>
<dbReference type="CDD" id="cd04301">
    <property type="entry name" value="NAT_SF"/>
    <property type="match status" value="1"/>
</dbReference>